<dbReference type="InterPro" id="IPR029057">
    <property type="entry name" value="PRTase-like"/>
</dbReference>
<sequence>MSQPNLAYIPYEDFVADVKAIGAAVRAGDWTPDFVVGIGRGGLVPGAYLSHSTGISMLSVDHSSKVYGFADELLVKLAHQTAEGERILFVDDINDSGSTIAYLLDAIRAHGGDMANARVAVLINNVRSKATVDYWSREIDRSVTKDWFVFPWEAMQERESLIDEAEEVPERLA</sequence>
<gene>
    <name evidence="4" type="ORF">PQ455_00350</name>
</gene>
<evidence type="ECO:0000259" key="3">
    <source>
        <dbReference type="Pfam" id="PF00156"/>
    </source>
</evidence>
<evidence type="ECO:0000256" key="1">
    <source>
        <dbReference type="ARBA" id="ARBA00022676"/>
    </source>
</evidence>
<dbReference type="PANTHER" id="PTHR43363:SF1">
    <property type="entry name" value="HYPOXANTHINE-GUANINE PHOSPHORIBOSYLTRANSFERASE"/>
    <property type="match status" value="1"/>
</dbReference>
<evidence type="ECO:0000313" key="4">
    <source>
        <dbReference type="EMBL" id="WCT73717.1"/>
    </source>
</evidence>
<keyword evidence="2" id="KW-0808">Transferase</keyword>
<protein>
    <submittedName>
        <fullName evidence="4">Phosphoribosyltransferase family protein</fullName>
    </submittedName>
</protein>
<dbReference type="InterPro" id="IPR000836">
    <property type="entry name" value="PRTase_dom"/>
</dbReference>
<dbReference type="EMBL" id="CP117411">
    <property type="protein sequence ID" value="WCT73717.1"/>
    <property type="molecule type" value="Genomic_DNA"/>
</dbReference>
<dbReference type="PANTHER" id="PTHR43363">
    <property type="entry name" value="HYPOXANTHINE PHOSPHORIBOSYLTRANSFERASE"/>
    <property type="match status" value="1"/>
</dbReference>
<proteinExistence type="predicted"/>
<reference evidence="4 5" key="1">
    <citation type="submission" date="2023-02" db="EMBL/GenBank/DDBJ databases">
        <title>Genome sequence of Sphingomonas naphthae.</title>
        <authorList>
            <person name="Kim S."/>
            <person name="Heo J."/>
            <person name="Kwon S.-W."/>
        </authorList>
    </citation>
    <scope>NUCLEOTIDE SEQUENCE [LARGE SCALE GENOMIC DNA]</scope>
    <source>
        <strain evidence="4 5">KACC 18716</strain>
    </source>
</reference>
<dbReference type="SUPFAM" id="SSF53271">
    <property type="entry name" value="PRTase-like"/>
    <property type="match status" value="1"/>
</dbReference>
<dbReference type="GO" id="GO:0016757">
    <property type="term" value="F:glycosyltransferase activity"/>
    <property type="evidence" value="ECO:0007669"/>
    <property type="project" value="UniProtKB-KW"/>
</dbReference>
<dbReference type="CDD" id="cd06223">
    <property type="entry name" value="PRTases_typeI"/>
    <property type="match status" value="1"/>
</dbReference>
<accession>A0ABY7TKG4</accession>
<dbReference type="Pfam" id="PF00156">
    <property type="entry name" value="Pribosyltran"/>
    <property type="match status" value="1"/>
</dbReference>
<keyword evidence="5" id="KW-1185">Reference proteome</keyword>
<dbReference type="RefSeq" id="WP_273688171.1">
    <property type="nucleotide sequence ID" value="NZ_CP117411.1"/>
</dbReference>
<organism evidence="4 5">
    <name type="scientific">Sphingomonas naphthae</name>
    <dbReference type="NCBI Taxonomy" id="1813468"/>
    <lineage>
        <taxon>Bacteria</taxon>
        <taxon>Pseudomonadati</taxon>
        <taxon>Pseudomonadota</taxon>
        <taxon>Alphaproteobacteria</taxon>
        <taxon>Sphingomonadales</taxon>
        <taxon>Sphingomonadaceae</taxon>
        <taxon>Sphingomonas</taxon>
    </lineage>
</organism>
<name>A0ABY7TKG4_9SPHN</name>
<evidence type="ECO:0000256" key="2">
    <source>
        <dbReference type="ARBA" id="ARBA00022679"/>
    </source>
</evidence>
<feature type="domain" description="Phosphoribosyltransferase" evidence="3">
    <location>
        <begin position="18"/>
        <end position="153"/>
    </location>
</feature>
<dbReference type="Gene3D" id="3.40.50.2020">
    <property type="match status" value="1"/>
</dbReference>
<dbReference type="Proteomes" id="UP001220395">
    <property type="component" value="Chromosome"/>
</dbReference>
<keyword evidence="1 4" id="KW-0328">Glycosyltransferase</keyword>
<evidence type="ECO:0000313" key="5">
    <source>
        <dbReference type="Proteomes" id="UP001220395"/>
    </source>
</evidence>